<dbReference type="Proteomes" id="UP001175604">
    <property type="component" value="Unassembled WGS sequence"/>
</dbReference>
<evidence type="ECO:0000313" key="2">
    <source>
        <dbReference type="EMBL" id="MDM9561968.1"/>
    </source>
</evidence>
<evidence type="ECO:0000259" key="1">
    <source>
        <dbReference type="PROSITE" id="PS51186"/>
    </source>
</evidence>
<dbReference type="CDD" id="cd04301">
    <property type="entry name" value="NAT_SF"/>
    <property type="match status" value="1"/>
</dbReference>
<dbReference type="Pfam" id="PF00583">
    <property type="entry name" value="Acetyltransf_1"/>
    <property type="match status" value="1"/>
</dbReference>
<dbReference type="RefSeq" id="WP_289786819.1">
    <property type="nucleotide sequence ID" value="NZ_JAUDJE010000034.1"/>
</dbReference>
<dbReference type="InterPro" id="IPR000182">
    <property type="entry name" value="GNAT_dom"/>
</dbReference>
<name>A0ABT7W9V7_9BORD</name>
<gene>
    <name evidence="2" type="ORF">QUC21_23255</name>
</gene>
<keyword evidence="3" id="KW-1185">Reference proteome</keyword>
<organism evidence="2 3">
    <name type="scientific">Bordetella petrii</name>
    <dbReference type="NCBI Taxonomy" id="94624"/>
    <lineage>
        <taxon>Bacteria</taxon>
        <taxon>Pseudomonadati</taxon>
        <taxon>Pseudomonadota</taxon>
        <taxon>Betaproteobacteria</taxon>
        <taxon>Burkholderiales</taxon>
        <taxon>Alcaligenaceae</taxon>
        <taxon>Bordetella</taxon>
    </lineage>
</organism>
<feature type="domain" description="N-acetyltransferase" evidence="1">
    <location>
        <begin position="6"/>
        <end position="133"/>
    </location>
</feature>
<sequence length="133" mass="14305">MTSASLVYRPVAAADFDALAELRAAAMRASLEQLGRYDPQRSRQRLRDNFDPVRTYGIELDGRRIGFYAVGPADGALRLEHLYLLPAECGQGLGSQVMRHIIAQADAAGLALRVGALRGSDANAFIAATASCR</sequence>
<proteinExistence type="predicted"/>
<dbReference type="SUPFAM" id="SSF55729">
    <property type="entry name" value="Acyl-CoA N-acyltransferases (Nat)"/>
    <property type="match status" value="1"/>
</dbReference>
<dbReference type="Gene3D" id="3.40.630.30">
    <property type="match status" value="1"/>
</dbReference>
<accession>A0ABT7W9V7</accession>
<comment type="caution">
    <text evidence="2">The sequence shown here is derived from an EMBL/GenBank/DDBJ whole genome shotgun (WGS) entry which is preliminary data.</text>
</comment>
<dbReference type="EMBL" id="JAUDJE010000034">
    <property type="protein sequence ID" value="MDM9561968.1"/>
    <property type="molecule type" value="Genomic_DNA"/>
</dbReference>
<evidence type="ECO:0000313" key="3">
    <source>
        <dbReference type="Proteomes" id="UP001175604"/>
    </source>
</evidence>
<reference evidence="2" key="1">
    <citation type="submission" date="2023-06" db="EMBL/GenBank/DDBJ databases">
        <title>full genome analysis of Phenantherene degrader P3.</title>
        <authorList>
            <person name="Akbar A."/>
            <person name="Rahmeh R."/>
            <person name="Kishk M."/>
        </authorList>
    </citation>
    <scope>NUCLEOTIDE SEQUENCE</scope>
    <source>
        <strain evidence="2">P3</strain>
    </source>
</reference>
<dbReference type="InterPro" id="IPR016181">
    <property type="entry name" value="Acyl_CoA_acyltransferase"/>
</dbReference>
<protein>
    <submittedName>
        <fullName evidence="2">GNAT family N-acetyltransferase</fullName>
    </submittedName>
</protein>
<dbReference type="PROSITE" id="PS51186">
    <property type="entry name" value="GNAT"/>
    <property type="match status" value="1"/>
</dbReference>